<sequence>MINNNNFIYAKKYAREIITHLQVTRQINTQLERSGTAYRIQKTSF</sequence>
<reference evidence="1 2" key="1">
    <citation type="submission" date="2020-06" db="EMBL/GenBank/DDBJ databases">
        <title>Draft genome sequence of Lactic acid bacteria from Okinawan-style tofu.</title>
        <authorList>
            <person name="Takara I."/>
            <person name="Ikematsu S."/>
        </authorList>
    </citation>
    <scope>NUCLEOTIDE SEQUENCE [LARGE SCALE GENOMIC DNA]</scope>
    <source>
        <strain evidence="2">lg38</strain>
    </source>
</reference>
<organism evidence="1 2">
    <name type="scientific">Lactococcus garvieae</name>
    <dbReference type="NCBI Taxonomy" id="1363"/>
    <lineage>
        <taxon>Bacteria</taxon>
        <taxon>Bacillati</taxon>
        <taxon>Bacillota</taxon>
        <taxon>Bacilli</taxon>
        <taxon>Lactobacillales</taxon>
        <taxon>Streptococcaceae</taxon>
        <taxon>Lactococcus</taxon>
    </lineage>
</organism>
<evidence type="ECO:0000313" key="2">
    <source>
        <dbReference type="Proteomes" id="UP000504756"/>
    </source>
</evidence>
<name>A0A6L2ZW45_9LACT</name>
<evidence type="ECO:0000313" key="1">
    <source>
        <dbReference type="EMBL" id="GFO51911.1"/>
    </source>
</evidence>
<dbReference type="Proteomes" id="UP000504756">
    <property type="component" value="Unassembled WGS sequence"/>
</dbReference>
<protein>
    <submittedName>
        <fullName evidence="1">Uncharacterized protein</fullName>
    </submittedName>
</protein>
<gene>
    <name evidence="1" type="ORF">ikelab_11860</name>
</gene>
<accession>A0A6L2ZW45</accession>
<dbReference type="EMBL" id="BLXU01000006">
    <property type="protein sequence ID" value="GFO51911.1"/>
    <property type="molecule type" value="Genomic_DNA"/>
</dbReference>
<dbReference type="AlphaFoldDB" id="A0A6L2ZW45"/>
<comment type="caution">
    <text evidence="1">The sequence shown here is derived from an EMBL/GenBank/DDBJ whole genome shotgun (WGS) entry which is preliminary data.</text>
</comment>
<proteinExistence type="predicted"/>